<name>A0A1R3UZ63_9HYPH</name>
<dbReference type="InterPro" id="IPR003695">
    <property type="entry name" value="Ppx_GppA_N"/>
</dbReference>
<dbReference type="Pfam" id="PF02541">
    <property type="entry name" value="Ppx-GppA"/>
    <property type="match status" value="1"/>
</dbReference>
<evidence type="ECO:0000313" key="3">
    <source>
        <dbReference type="EMBL" id="SIT52925.1"/>
    </source>
</evidence>
<gene>
    <name evidence="3" type="ORF">BQ8794_10295</name>
</gene>
<protein>
    <submittedName>
        <fullName evidence="3">Exopolyphosphatase</fullName>
    </submittedName>
</protein>
<keyword evidence="4" id="KW-1185">Reference proteome</keyword>
<feature type="region of interest" description="Disordered" evidence="1">
    <location>
        <begin position="1"/>
        <end position="77"/>
    </location>
</feature>
<feature type="compositionally biased region" description="Basic residues" evidence="1">
    <location>
        <begin position="59"/>
        <end position="73"/>
    </location>
</feature>
<dbReference type="AlphaFoldDB" id="A0A1R3UZ63"/>
<accession>A0A1R3UZ63</accession>
<organism evidence="3 4">
    <name type="scientific">Mesorhizobium prunaredense</name>
    <dbReference type="NCBI Taxonomy" id="1631249"/>
    <lineage>
        <taxon>Bacteria</taxon>
        <taxon>Pseudomonadati</taxon>
        <taxon>Pseudomonadota</taxon>
        <taxon>Alphaproteobacteria</taxon>
        <taxon>Hyphomicrobiales</taxon>
        <taxon>Phyllobacteriaceae</taxon>
        <taxon>Mesorhizobium</taxon>
    </lineage>
</organism>
<dbReference type="Gene3D" id="3.30.420.40">
    <property type="match status" value="1"/>
</dbReference>
<dbReference type="RefSeq" id="WP_077372010.1">
    <property type="nucleotide sequence ID" value="NZ_FTPD01000001.1"/>
</dbReference>
<dbReference type="InterPro" id="IPR050273">
    <property type="entry name" value="GppA/Ppx_hydrolase"/>
</dbReference>
<evidence type="ECO:0000313" key="4">
    <source>
        <dbReference type="Proteomes" id="UP000188388"/>
    </source>
</evidence>
<dbReference type="PANTHER" id="PTHR30005:SF0">
    <property type="entry name" value="RETROGRADE REGULATION PROTEIN 2"/>
    <property type="match status" value="1"/>
</dbReference>
<dbReference type="Gene3D" id="3.30.420.150">
    <property type="entry name" value="Exopolyphosphatase. Domain 2"/>
    <property type="match status" value="1"/>
</dbReference>
<evidence type="ECO:0000259" key="2">
    <source>
        <dbReference type="Pfam" id="PF02541"/>
    </source>
</evidence>
<dbReference type="SUPFAM" id="SSF53067">
    <property type="entry name" value="Actin-like ATPase domain"/>
    <property type="match status" value="2"/>
</dbReference>
<dbReference type="EMBL" id="FTPD01000001">
    <property type="protein sequence ID" value="SIT52925.1"/>
    <property type="molecule type" value="Genomic_DNA"/>
</dbReference>
<reference evidence="4" key="1">
    <citation type="submission" date="2017-01" db="EMBL/GenBank/DDBJ databases">
        <authorList>
            <person name="Brunel B."/>
        </authorList>
    </citation>
    <scope>NUCLEOTIDE SEQUENCE [LARGE SCALE GENOMIC DNA]</scope>
</reference>
<dbReference type="PANTHER" id="PTHR30005">
    <property type="entry name" value="EXOPOLYPHOSPHATASE"/>
    <property type="match status" value="1"/>
</dbReference>
<sequence>MEDHDTGAGAPEVGVSRASPPPSGQASPPAGRQNRRPVQPWSGHGQAGDASQHQNGQKAKTRKRRKRRRGRKVFARDDARLAAPGVAAAAVSAPGSRPAEAIVAALPSVAPGRPEPGARRPPLQELPVFAALDLGTNNCRLLVAVPTRHGQFRVIDAFSRIVRLGEGLTANGRLGQPAMDRAVEALKICGDKLRNRKIRKARLIATEACRTAANGAEFLDRVEREAGLKLEIIDRQTEARLAVSGCGSLVDRDTQGVVLFDIGGGSSEIALIDLTGHRSPRLANHIVSWTSLPVGVVSLAERFGGRAVTREIFAAMVEDVAVRLHAFDGRDRLSHVLASPKFHLLGTSGTVTTLAGVHLDLDRYDRRRVDGLWMDRDSVDRMVEKLVGWDFQQRVANPCIGADRADLVLAGCAILEAIRAVWPSERLRVADRGLREGILSELMADDGVWRNNGRGRA</sequence>
<proteinExistence type="predicted"/>
<feature type="domain" description="Ppx/GppA phosphatase N-terminal" evidence="2">
    <location>
        <begin position="149"/>
        <end position="443"/>
    </location>
</feature>
<dbReference type="GO" id="GO:0016462">
    <property type="term" value="F:pyrophosphatase activity"/>
    <property type="evidence" value="ECO:0007669"/>
    <property type="project" value="TreeGrafter"/>
</dbReference>
<dbReference type="STRING" id="1631249.BQ8794_10295"/>
<dbReference type="CDD" id="cd24054">
    <property type="entry name" value="ASKHA_NBD_AaPPX-GppA_MtPPX2-like"/>
    <property type="match status" value="1"/>
</dbReference>
<dbReference type="Proteomes" id="UP000188388">
    <property type="component" value="Unassembled WGS sequence"/>
</dbReference>
<dbReference type="InterPro" id="IPR043129">
    <property type="entry name" value="ATPase_NBD"/>
</dbReference>
<evidence type="ECO:0000256" key="1">
    <source>
        <dbReference type="SAM" id="MobiDB-lite"/>
    </source>
</evidence>